<sequence>MQTIHGRAEDTTSATSTFTVTIVSSTSFAAPQGPPGGSTAFSKGLIVVFAFLILLMAVGGYFLFQSGGVTKDDEQWDEQISAAKRRWHRLVGRLSNKPTQFAEENEDRQLGVGSIASRHSEDGLPENELIDANDDDSARSTNEKENADDTMSEKQGDRFQRNRNSTSLPPSSSHQSGRKTKSPTPPPRTSAYPQASQVGYYYFPVAPSHSIHNGYSYPLNFYSGWPSQTDSFASSNQQQYHYDRREPETGTYGGYGNGYPNNYASYGSTGAYGYYQPNYIPPLYYPYQRAYI</sequence>
<organism evidence="1 2">
    <name type="scientific">Lipomyces orientalis</name>
    <dbReference type="NCBI Taxonomy" id="1233043"/>
    <lineage>
        <taxon>Eukaryota</taxon>
        <taxon>Fungi</taxon>
        <taxon>Dikarya</taxon>
        <taxon>Ascomycota</taxon>
        <taxon>Saccharomycotina</taxon>
        <taxon>Lipomycetes</taxon>
        <taxon>Lipomycetales</taxon>
        <taxon>Lipomycetaceae</taxon>
        <taxon>Lipomyces</taxon>
    </lineage>
</organism>
<protein>
    <submittedName>
        <fullName evidence="1">Uncharacterized protein</fullName>
    </submittedName>
</protein>
<comment type="caution">
    <text evidence="1">The sequence shown here is derived from an EMBL/GenBank/DDBJ whole genome shotgun (WGS) entry which is preliminary data.</text>
</comment>
<name>A0ACC3TTH2_9ASCO</name>
<proteinExistence type="predicted"/>
<dbReference type="EMBL" id="MU970054">
    <property type="protein sequence ID" value="KAK9324066.1"/>
    <property type="molecule type" value="Genomic_DNA"/>
</dbReference>
<gene>
    <name evidence="1" type="ORF">V1517DRAFT_78014</name>
</gene>
<evidence type="ECO:0000313" key="1">
    <source>
        <dbReference type="EMBL" id="KAK9324066.1"/>
    </source>
</evidence>
<evidence type="ECO:0000313" key="2">
    <source>
        <dbReference type="Proteomes" id="UP001489719"/>
    </source>
</evidence>
<dbReference type="Proteomes" id="UP001489719">
    <property type="component" value="Unassembled WGS sequence"/>
</dbReference>
<accession>A0ACC3TTH2</accession>
<keyword evidence="2" id="KW-1185">Reference proteome</keyword>
<reference evidence="2" key="1">
    <citation type="journal article" date="2024" name="Front. Bioeng. Biotechnol.">
        <title>Genome-scale model development and genomic sequencing of the oleaginous clade Lipomyces.</title>
        <authorList>
            <person name="Czajka J.J."/>
            <person name="Han Y."/>
            <person name="Kim J."/>
            <person name="Mondo S.J."/>
            <person name="Hofstad B.A."/>
            <person name="Robles A."/>
            <person name="Haridas S."/>
            <person name="Riley R."/>
            <person name="LaButti K."/>
            <person name="Pangilinan J."/>
            <person name="Andreopoulos W."/>
            <person name="Lipzen A."/>
            <person name="Yan J."/>
            <person name="Wang M."/>
            <person name="Ng V."/>
            <person name="Grigoriev I.V."/>
            <person name="Spatafora J.W."/>
            <person name="Magnuson J.K."/>
            <person name="Baker S.E."/>
            <person name="Pomraning K.R."/>
        </authorList>
    </citation>
    <scope>NUCLEOTIDE SEQUENCE [LARGE SCALE GENOMIC DNA]</scope>
    <source>
        <strain evidence="2">CBS 10300</strain>
    </source>
</reference>